<organism evidence="1 2">
    <name type="scientific">Nocardiopsis mwathae</name>
    <dbReference type="NCBI Taxonomy" id="1472723"/>
    <lineage>
        <taxon>Bacteria</taxon>
        <taxon>Bacillati</taxon>
        <taxon>Actinomycetota</taxon>
        <taxon>Actinomycetes</taxon>
        <taxon>Streptosporangiales</taxon>
        <taxon>Nocardiopsidaceae</taxon>
        <taxon>Nocardiopsis</taxon>
    </lineage>
</organism>
<dbReference type="RefSeq" id="WP_246421831.1">
    <property type="nucleotide sequence ID" value="NZ_JACHDS010000001.1"/>
</dbReference>
<sequence>MMRDQGADDPMLWILRRHYAADWSIRRTAHLWIAVATDPETDRAPTVMHDDVEKFVRELEDPPARVGRRVSLLSTSWSAERLDRLGDGAYREDRPPIT</sequence>
<gene>
    <name evidence="1" type="ORF">HNR23_004507</name>
</gene>
<keyword evidence="2" id="KW-1185">Reference proteome</keyword>
<dbReference type="Proteomes" id="UP000546642">
    <property type="component" value="Unassembled WGS sequence"/>
</dbReference>
<evidence type="ECO:0000313" key="2">
    <source>
        <dbReference type="Proteomes" id="UP000546642"/>
    </source>
</evidence>
<evidence type="ECO:0000313" key="1">
    <source>
        <dbReference type="EMBL" id="MBB6174447.1"/>
    </source>
</evidence>
<comment type="caution">
    <text evidence="1">The sequence shown here is derived from an EMBL/GenBank/DDBJ whole genome shotgun (WGS) entry which is preliminary data.</text>
</comment>
<accession>A0A7W9YLN2</accession>
<dbReference type="EMBL" id="JACHDS010000001">
    <property type="protein sequence ID" value="MBB6174447.1"/>
    <property type="molecule type" value="Genomic_DNA"/>
</dbReference>
<dbReference type="AlphaFoldDB" id="A0A7W9YLN2"/>
<name>A0A7W9YLN2_9ACTN</name>
<reference evidence="1 2" key="1">
    <citation type="submission" date="2020-08" db="EMBL/GenBank/DDBJ databases">
        <title>Sequencing the genomes of 1000 actinobacteria strains.</title>
        <authorList>
            <person name="Klenk H.-P."/>
        </authorList>
    </citation>
    <scope>NUCLEOTIDE SEQUENCE [LARGE SCALE GENOMIC DNA]</scope>
    <source>
        <strain evidence="1 2">DSM 46659</strain>
    </source>
</reference>
<protein>
    <submittedName>
        <fullName evidence="1">Uncharacterized protein</fullName>
    </submittedName>
</protein>
<proteinExistence type="predicted"/>